<accession>A0AAV7NSI8</accession>
<organism evidence="2 3">
    <name type="scientific">Pleurodeles waltl</name>
    <name type="common">Iberian ribbed newt</name>
    <dbReference type="NCBI Taxonomy" id="8319"/>
    <lineage>
        <taxon>Eukaryota</taxon>
        <taxon>Metazoa</taxon>
        <taxon>Chordata</taxon>
        <taxon>Craniata</taxon>
        <taxon>Vertebrata</taxon>
        <taxon>Euteleostomi</taxon>
        <taxon>Amphibia</taxon>
        <taxon>Batrachia</taxon>
        <taxon>Caudata</taxon>
        <taxon>Salamandroidea</taxon>
        <taxon>Salamandridae</taxon>
        <taxon>Pleurodelinae</taxon>
        <taxon>Pleurodeles</taxon>
    </lineage>
</organism>
<dbReference type="EMBL" id="JANPWB010000012">
    <property type="protein sequence ID" value="KAJ1117925.1"/>
    <property type="molecule type" value="Genomic_DNA"/>
</dbReference>
<dbReference type="AlphaFoldDB" id="A0AAV7NSI8"/>
<dbReference type="Proteomes" id="UP001066276">
    <property type="component" value="Chromosome 8"/>
</dbReference>
<keyword evidence="3" id="KW-1185">Reference proteome</keyword>
<name>A0AAV7NSI8_PLEWA</name>
<gene>
    <name evidence="2" type="ORF">NDU88_006121</name>
</gene>
<sequence length="382" mass="41951">MDAPMLSTEPIVISDSDEENNLIVNADTSGVAFADNFQQKQRVDHTELQVMHRWVNSMINKIQRWQVEQERMIPLEVVSRQVFSDKQVVGGDGNNFNLQQVQVEEIISQNKSLESQHRAAEIIQKGCDIALGVCTPGVSAQQMTAAEKRSSFAVPVKVWAPSGHRAEERVVSGASHLTSREWAGESVYSGHRRSTENPTTSRSADLKFDNLFAIHDESLDYEQELEGSEIWDDREHSLLNGTQKGKGGTNFNKERSVGVFQDSAPRMIQCNRICKKDSWLNAVGCFRKGESKKTPFWGQGSGNTKVVHLVSVAVGSSPIAASSKGMVKLVDMGDGDDHLLKDKNVATLEKDGGKDGKVAEKEVDSHTVSEVKDDAVGGVDVS</sequence>
<evidence type="ECO:0000313" key="3">
    <source>
        <dbReference type="Proteomes" id="UP001066276"/>
    </source>
</evidence>
<feature type="region of interest" description="Disordered" evidence="1">
    <location>
        <begin position="350"/>
        <end position="382"/>
    </location>
</feature>
<proteinExistence type="predicted"/>
<evidence type="ECO:0000256" key="1">
    <source>
        <dbReference type="SAM" id="MobiDB-lite"/>
    </source>
</evidence>
<evidence type="ECO:0000313" key="2">
    <source>
        <dbReference type="EMBL" id="KAJ1117925.1"/>
    </source>
</evidence>
<feature type="compositionally biased region" description="Basic and acidic residues" evidence="1">
    <location>
        <begin position="350"/>
        <end position="375"/>
    </location>
</feature>
<reference evidence="2" key="1">
    <citation type="journal article" date="2022" name="bioRxiv">
        <title>Sequencing and chromosome-scale assembly of the giantPleurodeles waltlgenome.</title>
        <authorList>
            <person name="Brown T."/>
            <person name="Elewa A."/>
            <person name="Iarovenko S."/>
            <person name="Subramanian E."/>
            <person name="Araus A.J."/>
            <person name="Petzold A."/>
            <person name="Susuki M."/>
            <person name="Suzuki K.-i.T."/>
            <person name="Hayashi T."/>
            <person name="Toyoda A."/>
            <person name="Oliveira C."/>
            <person name="Osipova E."/>
            <person name="Leigh N.D."/>
            <person name="Simon A."/>
            <person name="Yun M.H."/>
        </authorList>
    </citation>
    <scope>NUCLEOTIDE SEQUENCE</scope>
    <source>
        <strain evidence="2">20211129_DDA</strain>
        <tissue evidence="2">Liver</tissue>
    </source>
</reference>
<feature type="region of interest" description="Disordered" evidence="1">
    <location>
        <begin position="182"/>
        <end position="202"/>
    </location>
</feature>
<protein>
    <submittedName>
        <fullName evidence="2">Uncharacterized protein</fullName>
    </submittedName>
</protein>
<comment type="caution">
    <text evidence="2">The sequence shown here is derived from an EMBL/GenBank/DDBJ whole genome shotgun (WGS) entry which is preliminary data.</text>
</comment>